<organism evidence="2 3">
    <name type="scientific">Clostridium fermenticellae</name>
    <dbReference type="NCBI Taxonomy" id="2068654"/>
    <lineage>
        <taxon>Bacteria</taxon>
        <taxon>Bacillati</taxon>
        <taxon>Bacillota</taxon>
        <taxon>Clostridia</taxon>
        <taxon>Eubacteriales</taxon>
        <taxon>Clostridiaceae</taxon>
        <taxon>Clostridium</taxon>
    </lineage>
</organism>
<dbReference type="InterPro" id="IPR006750">
    <property type="entry name" value="YdcZ"/>
</dbReference>
<dbReference type="RefSeq" id="WP_119974053.1">
    <property type="nucleotide sequence ID" value="NZ_CP032416.1"/>
</dbReference>
<keyword evidence="1" id="KW-0472">Membrane</keyword>
<evidence type="ECO:0000313" key="3">
    <source>
        <dbReference type="Proteomes" id="UP000266301"/>
    </source>
</evidence>
<protein>
    <submittedName>
        <fullName evidence="2">DMT family transporter</fullName>
    </submittedName>
</protein>
<feature type="transmembrane region" description="Helical" evidence="1">
    <location>
        <begin position="35"/>
        <end position="54"/>
    </location>
</feature>
<proteinExistence type="predicted"/>
<dbReference type="PANTHER" id="PTHR34821">
    <property type="entry name" value="INNER MEMBRANE PROTEIN YDCZ"/>
    <property type="match status" value="1"/>
</dbReference>
<keyword evidence="1" id="KW-0812">Transmembrane</keyword>
<feature type="transmembrane region" description="Helical" evidence="1">
    <location>
        <begin position="126"/>
        <end position="142"/>
    </location>
</feature>
<sequence>MFAIISSLIAGICMAFQGVFNTRLNEKIGIWETNLIVQIIGLILTIIIVSTFGSGNIKNIKNCNKLYLSGGILGVIIIYTVIHGIGSLGPTFSTELILIAQLVSASLIDAFGLFDTQRTRFDAPKIIGVLMMIVGIVIFKYKR</sequence>
<evidence type="ECO:0000256" key="1">
    <source>
        <dbReference type="SAM" id="Phobius"/>
    </source>
</evidence>
<keyword evidence="3" id="KW-1185">Reference proteome</keyword>
<dbReference type="EMBL" id="CP032416">
    <property type="protein sequence ID" value="AYD41322.1"/>
    <property type="molecule type" value="Genomic_DNA"/>
</dbReference>
<dbReference type="AlphaFoldDB" id="A0A386H6I5"/>
<reference evidence="2 3" key="1">
    <citation type="journal article" date="2019" name="Int. J. Syst. Evol. Microbiol.">
        <title>Clostridium fermenticellae sp. nov., isolated from the mud in a fermentation cellar for the production of the Chinese liquor, baijiu.</title>
        <authorList>
            <person name="Xu P.X."/>
            <person name="Chai L.J."/>
            <person name="Qiu T."/>
            <person name="Zhang X.J."/>
            <person name="Lu Z.M."/>
            <person name="Xiao C."/>
            <person name="Wang S.T."/>
            <person name="Shen C.H."/>
            <person name="Shi J.S."/>
            <person name="Xu Z.H."/>
        </authorList>
    </citation>
    <scope>NUCLEOTIDE SEQUENCE [LARGE SCALE GENOMIC DNA]</scope>
    <source>
        <strain evidence="2 3">JN500901</strain>
    </source>
</reference>
<dbReference type="Proteomes" id="UP000266301">
    <property type="component" value="Chromosome"/>
</dbReference>
<feature type="transmembrane region" description="Helical" evidence="1">
    <location>
        <begin position="66"/>
        <end position="86"/>
    </location>
</feature>
<name>A0A386H6I5_9CLOT</name>
<dbReference type="OrthoDB" id="9789346at2"/>
<dbReference type="Pfam" id="PF04657">
    <property type="entry name" value="DMT_YdcZ"/>
    <property type="match status" value="1"/>
</dbReference>
<gene>
    <name evidence="2" type="ORF">D4Z93_12720</name>
</gene>
<accession>A0A386H6I5</accession>
<feature type="transmembrane region" description="Helical" evidence="1">
    <location>
        <begin position="92"/>
        <end position="114"/>
    </location>
</feature>
<dbReference type="KEGG" id="cfer:D4Z93_12720"/>
<dbReference type="GO" id="GO:0005886">
    <property type="term" value="C:plasma membrane"/>
    <property type="evidence" value="ECO:0007669"/>
    <property type="project" value="TreeGrafter"/>
</dbReference>
<keyword evidence="1" id="KW-1133">Transmembrane helix</keyword>
<dbReference type="PANTHER" id="PTHR34821:SF3">
    <property type="entry name" value="MEMBRANE PROTEIN"/>
    <property type="match status" value="1"/>
</dbReference>
<evidence type="ECO:0000313" key="2">
    <source>
        <dbReference type="EMBL" id="AYD41322.1"/>
    </source>
</evidence>